<dbReference type="AlphaFoldDB" id="R7ZKZ1"/>
<proteinExistence type="predicted"/>
<gene>
    <name evidence="1" type="ORF">ADIS_4779</name>
</gene>
<dbReference type="EMBL" id="AQHR01000123">
    <property type="protein sequence ID" value="EON74760.1"/>
    <property type="molecule type" value="Genomic_DNA"/>
</dbReference>
<comment type="caution">
    <text evidence="1">The sequence shown here is derived from an EMBL/GenBank/DDBJ whole genome shotgun (WGS) entry which is preliminary data.</text>
</comment>
<name>R7ZKZ1_9BACT</name>
<reference evidence="1 2" key="1">
    <citation type="submission" date="2013-02" db="EMBL/GenBank/DDBJ databases">
        <title>A novel strain isolated from Lonar lake, Maharashtra, India.</title>
        <authorList>
            <person name="Singh A."/>
        </authorList>
    </citation>
    <scope>NUCLEOTIDE SEQUENCE [LARGE SCALE GENOMIC DNA]</scope>
    <source>
        <strain evidence="1 2">AK24</strain>
    </source>
</reference>
<keyword evidence="2" id="KW-1185">Reference proteome</keyword>
<dbReference type="Proteomes" id="UP000013909">
    <property type="component" value="Unassembled WGS sequence"/>
</dbReference>
<evidence type="ECO:0000313" key="2">
    <source>
        <dbReference type="Proteomes" id="UP000013909"/>
    </source>
</evidence>
<protein>
    <recommendedName>
        <fullName evidence="3">Lipocalin-like domain-containing protein</fullName>
    </recommendedName>
</protein>
<evidence type="ECO:0008006" key="3">
    <source>
        <dbReference type="Google" id="ProtNLM"/>
    </source>
</evidence>
<accession>R7ZKZ1</accession>
<organism evidence="1 2">
    <name type="scientific">Lunatimonas lonarensis</name>
    <dbReference type="NCBI Taxonomy" id="1232681"/>
    <lineage>
        <taxon>Bacteria</taxon>
        <taxon>Pseudomonadati</taxon>
        <taxon>Bacteroidota</taxon>
        <taxon>Cytophagia</taxon>
        <taxon>Cytophagales</taxon>
        <taxon>Cyclobacteriaceae</taxon>
    </lineage>
</organism>
<sequence>MLLFSVLVACGSDDTPAPTPTPQPKTPAEMIAKSWRVISVSKGGQPVNSTSFQIAFRSNNTYGFTTTEIPGFPSEGNWQHVSAGNIIRLDNGAVDLRVVGTITETSLVFEYTYPNYKMGDVVVRFTLGSP</sequence>
<evidence type="ECO:0000313" key="1">
    <source>
        <dbReference type="EMBL" id="EON74760.1"/>
    </source>
</evidence>